<evidence type="ECO:0000313" key="1">
    <source>
        <dbReference type="EMBL" id="THV47055.1"/>
    </source>
</evidence>
<evidence type="ECO:0000313" key="2">
    <source>
        <dbReference type="Proteomes" id="UP000308671"/>
    </source>
</evidence>
<organism evidence="1 2">
    <name type="scientific">Botrytis galanthina</name>
    <dbReference type="NCBI Taxonomy" id="278940"/>
    <lineage>
        <taxon>Eukaryota</taxon>
        <taxon>Fungi</taxon>
        <taxon>Dikarya</taxon>
        <taxon>Ascomycota</taxon>
        <taxon>Pezizomycotina</taxon>
        <taxon>Leotiomycetes</taxon>
        <taxon>Helotiales</taxon>
        <taxon>Sclerotiniaceae</taxon>
        <taxon>Botrytis</taxon>
    </lineage>
</organism>
<accession>A0A4S8QU76</accession>
<dbReference type="AlphaFoldDB" id="A0A4S8QU76"/>
<protein>
    <submittedName>
        <fullName evidence="1">Uncharacterized protein</fullName>
    </submittedName>
</protein>
<reference evidence="1 2" key="1">
    <citation type="submission" date="2017-12" db="EMBL/GenBank/DDBJ databases">
        <title>Comparative genomics of Botrytis spp.</title>
        <authorList>
            <person name="Valero-Jimenez C.A."/>
            <person name="Tapia P."/>
            <person name="Veloso J."/>
            <person name="Silva-Moreno E."/>
            <person name="Staats M."/>
            <person name="Valdes J.H."/>
            <person name="Van Kan J.A.L."/>
        </authorList>
    </citation>
    <scope>NUCLEOTIDE SEQUENCE [LARGE SCALE GENOMIC DNA]</scope>
    <source>
        <strain evidence="1 2">MUCL435</strain>
    </source>
</reference>
<dbReference type="Proteomes" id="UP000308671">
    <property type="component" value="Unassembled WGS sequence"/>
</dbReference>
<name>A0A4S8QU76_9HELO</name>
<comment type="caution">
    <text evidence="1">The sequence shown here is derived from an EMBL/GenBank/DDBJ whole genome shotgun (WGS) entry which is preliminary data.</text>
</comment>
<keyword evidence="2" id="KW-1185">Reference proteome</keyword>
<sequence>MATQPHDLTVVAALFSAIEERNALLEKTKSKDAMLEACQAQKSQRMAEKVLCEKAQKKLAKYEELLKDNGLEGVEEVIGKLEYLSEMSFGLTAAMLVRLTFTVVFEDIGSRKAPMSQ</sequence>
<dbReference type="EMBL" id="PQXL01000338">
    <property type="protein sequence ID" value="THV47055.1"/>
    <property type="molecule type" value="Genomic_DNA"/>
</dbReference>
<proteinExistence type="predicted"/>
<gene>
    <name evidence="1" type="ORF">BGAL_0338g00030</name>
</gene>
<dbReference type="OrthoDB" id="3518885at2759"/>